<dbReference type="PANTHER" id="PTHR43479:SF11">
    <property type="entry name" value="ACREF_ENVCD OPERON REPRESSOR-RELATED"/>
    <property type="match status" value="1"/>
</dbReference>
<dbReference type="FunFam" id="1.10.10.60:FF:000141">
    <property type="entry name" value="TetR family transcriptional regulator"/>
    <property type="match status" value="1"/>
</dbReference>
<dbReference type="PANTHER" id="PTHR43479">
    <property type="entry name" value="ACREF/ENVCD OPERON REPRESSOR-RELATED"/>
    <property type="match status" value="1"/>
</dbReference>
<evidence type="ECO:0000313" key="6">
    <source>
        <dbReference type="EMBL" id="MDR6238428.1"/>
    </source>
</evidence>
<dbReference type="Gene3D" id="1.10.357.10">
    <property type="entry name" value="Tetracycline Repressor, domain 2"/>
    <property type="match status" value="1"/>
</dbReference>
<keyword evidence="3" id="KW-0804">Transcription</keyword>
<protein>
    <submittedName>
        <fullName evidence="6">AcrR family transcriptional regulator</fullName>
    </submittedName>
</protein>
<dbReference type="InterPro" id="IPR050624">
    <property type="entry name" value="HTH-type_Tx_Regulator"/>
</dbReference>
<feature type="DNA-binding region" description="H-T-H motif" evidence="4">
    <location>
        <begin position="37"/>
        <end position="56"/>
    </location>
</feature>
<gene>
    <name evidence="6" type="ORF">HNQ88_001404</name>
</gene>
<name>A0AAE3XKS5_9BACT</name>
<organism evidence="6 7">
    <name type="scientific">Aureibacter tunicatorum</name>
    <dbReference type="NCBI Taxonomy" id="866807"/>
    <lineage>
        <taxon>Bacteria</taxon>
        <taxon>Pseudomonadati</taxon>
        <taxon>Bacteroidota</taxon>
        <taxon>Cytophagia</taxon>
        <taxon>Cytophagales</taxon>
        <taxon>Persicobacteraceae</taxon>
        <taxon>Aureibacter</taxon>
    </lineage>
</organism>
<dbReference type="InterPro" id="IPR009057">
    <property type="entry name" value="Homeodomain-like_sf"/>
</dbReference>
<keyword evidence="2 4" id="KW-0238">DNA-binding</keyword>
<dbReference type="Pfam" id="PF00440">
    <property type="entry name" value="TetR_N"/>
    <property type="match status" value="1"/>
</dbReference>
<proteinExistence type="predicted"/>
<dbReference type="PROSITE" id="PS50977">
    <property type="entry name" value="HTH_TETR_2"/>
    <property type="match status" value="1"/>
</dbReference>
<dbReference type="AlphaFoldDB" id="A0AAE3XKS5"/>
<dbReference type="SUPFAM" id="SSF46689">
    <property type="entry name" value="Homeodomain-like"/>
    <property type="match status" value="1"/>
</dbReference>
<dbReference type="InterPro" id="IPR001647">
    <property type="entry name" value="HTH_TetR"/>
</dbReference>
<evidence type="ECO:0000256" key="4">
    <source>
        <dbReference type="PROSITE-ProRule" id="PRU00335"/>
    </source>
</evidence>
<dbReference type="PRINTS" id="PR00455">
    <property type="entry name" value="HTHTETR"/>
</dbReference>
<evidence type="ECO:0000259" key="5">
    <source>
        <dbReference type="PROSITE" id="PS50977"/>
    </source>
</evidence>
<evidence type="ECO:0000313" key="7">
    <source>
        <dbReference type="Proteomes" id="UP001185092"/>
    </source>
</evidence>
<evidence type="ECO:0000256" key="1">
    <source>
        <dbReference type="ARBA" id="ARBA00023015"/>
    </source>
</evidence>
<reference evidence="6" key="1">
    <citation type="submission" date="2023-07" db="EMBL/GenBank/DDBJ databases">
        <title>Genomic Encyclopedia of Type Strains, Phase IV (KMG-IV): sequencing the most valuable type-strain genomes for metagenomic binning, comparative biology and taxonomic classification.</title>
        <authorList>
            <person name="Goeker M."/>
        </authorList>
    </citation>
    <scope>NUCLEOTIDE SEQUENCE</scope>
    <source>
        <strain evidence="6">DSM 26174</strain>
    </source>
</reference>
<dbReference type="EMBL" id="JAVDQD010000001">
    <property type="protein sequence ID" value="MDR6238428.1"/>
    <property type="molecule type" value="Genomic_DNA"/>
</dbReference>
<dbReference type="RefSeq" id="WP_309937917.1">
    <property type="nucleotide sequence ID" value="NZ_AP025305.1"/>
</dbReference>
<feature type="domain" description="HTH tetR-type" evidence="5">
    <location>
        <begin position="14"/>
        <end position="74"/>
    </location>
</feature>
<keyword evidence="1" id="KW-0805">Transcription regulation</keyword>
<accession>A0AAE3XKS5</accession>
<dbReference type="GO" id="GO:0003677">
    <property type="term" value="F:DNA binding"/>
    <property type="evidence" value="ECO:0007669"/>
    <property type="project" value="UniProtKB-UniRule"/>
</dbReference>
<evidence type="ECO:0000256" key="3">
    <source>
        <dbReference type="ARBA" id="ARBA00023163"/>
    </source>
</evidence>
<keyword evidence="7" id="KW-1185">Reference proteome</keyword>
<dbReference type="Proteomes" id="UP001185092">
    <property type="component" value="Unassembled WGS sequence"/>
</dbReference>
<comment type="caution">
    <text evidence="6">The sequence shown here is derived from an EMBL/GenBank/DDBJ whole genome shotgun (WGS) entry which is preliminary data.</text>
</comment>
<evidence type="ECO:0000256" key="2">
    <source>
        <dbReference type="ARBA" id="ARBA00023125"/>
    </source>
</evidence>
<sequence>MSPRTKEQNEAIKTERKKAILEAALRLFSVKGYDSSSVSEIAKEAGISKGSVYNYYESKEDILMEVMEKALEEKMDFISDRIIPVDNKEKMIKMIDLVFDSIEQKPEYWRMLTILSFQPEAKKIIERLQTEKESDIAKIYKEMSRFMSLAGISAEEIAFFNFALSGASISYISHEGESHPMIDMGFIRNIFKQKIRDIDYEGN</sequence>